<feature type="compositionally biased region" description="Pro residues" evidence="5">
    <location>
        <begin position="56"/>
        <end position="67"/>
    </location>
</feature>
<dbReference type="RefSeq" id="WP_011434760.1">
    <property type="nucleotide sequence ID" value="NC_007777.1"/>
</dbReference>
<feature type="compositionally biased region" description="Gly residues" evidence="5">
    <location>
        <begin position="11"/>
        <end position="55"/>
    </location>
</feature>
<dbReference type="eggNOG" id="COG4640">
    <property type="taxonomic scope" value="Bacteria"/>
</dbReference>
<feature type="transmembrane region" description="Helical" evidence="6">
    <location>
        <begin position="100"/>
        <end position="124"/>
    </location>
</feature>
<evidence type="ECO:0000256" key="6">
    <source>
        <dbReference type="SAM" id="Phobius"/>
    </source>
</evidence>
<keyword evidence="8" id="KW-1185">Reference proteome</keyword>
<accession>Q2JGB1</accession>
<dbReference type="KEGG" id="fra:Francci3_0294"/>
<keyword evidence="3 6" id="KW-1133">Transmembrane helix</keyword>
<gene>
    <name evidence="7" type="ordered locus">Francci3_0294</name>
</gene>
<reference evidence="7 8" key="1">
    <citation type="journal article" date="2007" name="Genome Res.">
        <title>Genome characteristics of facultatively symbiotic Frankia sp. strains reflect host range and host plant biogeography.</title>
        <authorList>
            <person name="Normand P."/>
            <person name="Lapierre P."/>
            <person name="Tisa L.S."/>
            <person name="Gogarten J.P."/>
            <person name="Alloisio N."/>
            <person name="Bagnarol E."/>
            <person name="Bassi C.A."/>
            <person name="Berry A.M."/>
            <person name="Bickhart D.M."/>
            <person name="Choisne N."/>
            <person name="Couloux A."/>
            <person name="Cournoyer B."/>
            <person name="Cruveiller S."/>
            <person name="Daubin V."/>
            <person name="Demange N."/>
            <person name="Francino M.P."/>
            <person name="Goltsman E."/>
            <person name="Huang Y."/>
            <person name="Kopp O.R."/>
            <person name="Labarre L."/>
            <person name="Lapidus A."/>
            <person name="Lavire C."/>
            <person name="Marechal J."/>
            <person name="Martinez M."/>
            <person name="Mastronunzio J.E."/>
            <person name="Mullin B.C."/>
            <person name="Niemann J."/>
            <person name="Pujic P."/>
            <person name="Rawnsley T."/>
            <person name="Rouy Z."/>
            <person name="Schenowitz C."/>
            <person name="Sellstedt A."/>
            <person name="Tavares F."/>
            <person name="Tomkins J.P."/>
            <person name="Vallenet D."/>
            <person name="Valverde C."/>
            <person name="Wall L.G."/>
            <person name="Wang Y."/>
            <person name="Medigue C."/>
            <person name="Benson D.R."/>
        </authorList>
    </citation>
    <scope>NUCLEOTIDE SEQUENCE [LARGE SCALE GENOMIC DNA]</scope>
    <source>
        <strain evidence="8">DSM 45818 / CECT 9043 / CcI3</strain>
    </source>
</reference>
<dbReference type="PANTHER" id="PTHR14948:SF25">
    <property type="entry name" value="DUF4190 DOMAIN-CONTAINING PROTEIN"/>
    <property type="match status" value="1"/>
</dbReference>
<evidence type="ECO:0000256" key="1">
    <source>
        <dbReference type="ARBA" id="ARBA00004370"/>
    </source>
</evidence>
<dbReference type="Pfam" id="PF04505">
    <property type="entry name" value="CD225"/>
    <property type="match status" value="1"/>
</dbReference>
<accession>A0A1X1PS13</accession>
<evidence type="ECO:0000313" key="8">
    <source>
        <dbReference type="Proteomes" id="UP000001937"/>
    </source>
</evidence>
<keyword evidence="4 6" id="KW-0472">Membrane</keyword>
<keyword evidence="2 6" id="KW-0812">Transmembrane</keyword>
<evidence type="ECO:0000256" key="5">
    <source>
        <dbReference type="SAM" id="MobiDB-lite"/>
    </source>
</evidence>
<comment type="subcellular location">
    <subcellularLocation>
        <location evidence="1">Membrane</location>
    </subcellularLocation>
</comment>
<evidence type="ECO:0000256" key="2">
    <source>
        <dbReference type="ARBA" id="ARBA00022692"/>
    </source>
</evidence>
<sequence>MSQPPEYPPAGGHGQGGYDQGGYGQGGYGGQGGYDQGGYGQGGYGGQGGYDQGGYGPPPPGYGPPPGGYGAPQGYGAPLGYGGPGGFGPPPPYNQPIPTYLWQSIVVTLLCCLPAGVVAIVYATKVQSRQQIGDINGALDASKKARMWCIISAISIIVVFLVILVIGLAGGFETDSSTSYSTLPPART</sequence>
<evidence type="ECO:0000256" key="3">
    <source>
        <dbReference type="ARBA" id="ARBA00022989"/>
    </source>
</evidence>
<dbReference type="AlphaFoldDB" id="Q2JGB1"/>
<feature type="transmembrane region" description="Helical" evidence="6">
    <location>
        <begin position="145"/>
        <end position="172"/>
    </location>
</feature>
<dbReference type="Proteomes" id="UP000001937">
    <property type="component" value="Chromosome"/>
</dbReference>
<dbReference type="EMBL" id="CP000249">
    <property type="protein sequence ID" value="ABD09681.1"/>
    <property type="molecule type" value="Genomic_DNA"/>
</dbReference>
<evidence type="ECO:0000256" key="4">
    <source>
        <dbReference type="ARBA" id="ARBA00023136"/>
    </source>
</evidence>
<dbReference type="GO" id="GO:0016020">
    <property type="term" value="C:membrane"/>
    <property type="evidence" value="ECO:0007669"/>
    <property type="project" value="UniProtKB-SubCell"/>
</dbReference>
<name>Q2JGB1_FRACC</name>
<dbReference type="HOGENOM" id="CLU_1298270_0_0_11"/>
<dbReference type="InterPro" id="IPR051423">
    <property type="entry name" value="CD225/Dispanin"/>
</dbReference>
<dbReference type="STRING" id="106370.Francci3_0294"/>
<proteinExistence type="predicted"/>
<dbReference type="InterPro" id="IPR007593">
    <property type="entry name" value="CD225/Dispanin_fam"/>
</dbReference>
<evidence type="ECO:0000313" key="7">
    <source>
        <dbReference type="EMBL" id="ABD09681.1"/>
    </source>
</evidence>
<dbReference type="OrthoDB" id="9815705at2"/>
<protein>
    <submittedName>
        <fullName evidence="7">Interferon-induced transmembrane protein</fullName>
    </submittedName>
</protein>
<organism evidence="7 8">
    <name type="scientific">Frankia casuarinae (strain DSM 45818 / CECT 9043 / HFP020203 / CcI3)</name>
    <dbReference type="NCBI Taxonomy" id="106370"/>
    <lineage>
        <taxon>Bacteria</taxon>
        <taxon>Bacillati</taxon>
        <taxon>Actinomycetota</taxon>
        <taxon>Actinomycetes</taxon>
        <taxon>Frankiales</taxon>
        <taxon>Frankiaceae</taxon>
        <taxon>Frankia</taxon>
    </lineage>
</organism>
<feature type="region of interest" description="Disordered" evidence="5">
    <location>
        <begin position="1"/>
        <end position="69"/>
    </location>
</feature>
<dbReference type="PANTHER" id="PTHR14948">
    <property type="entry name" value="NG5"/>
    <property type="match status" value="1"/>
</dbReference>